<dbReference type="EMBL" id="KN834770">
    <property type="protein sequence ID" value="KIK61705.1"/>
    <property type="molecule type" value="Genomic_DNA"/>
</dbReference>
<dbReference type="GO" id="GO:0034501">
    <property type="term" value="P:protein localization to kinetochore"/>
    <property type="evidence" value="ECO:0007669"/>
    <property type="project" value="InterPro"/>
</dbReference>
<evidence type="ECO:0000313" key="4">
    <source>
        <dbReference type="Proteomes" id="UP000053593"/>
    </source>
</evidence>
<proteinExistence type="predicted"/>
<dbReference type="InterPro" id="IPR048781">
    <property type="entry name" value="Sos7_CC"/>
</dbReference>
<gene>
    <name evidence="3" type="ORF">GYMLUDRAFT_73216</name>
</gene>
<keyword evidence="1" id="KW-0175">Coiled coil</keyword>
<dbReference type="OrthoDB" id="18959at2759"/>
<evidence type="ECO:0000256" key="1">
    <source>
        <dbReference type="SAM" id="Coils"/>
    </source>
</evidence>
<dbReference type="PANTHER" id="PTHR37329:SF1">
    <property type="entry name" value="KINETOCHORE PROTEIN SOS7"/>
    <property type="match status" value="1"/>
</dbReference>
<evidence type="ECO:0000313" key="3">
    <source>
        <dbReference type="EMBL" id="KIK61705.1"/>
    </source>
</evidence>
<dbReference type="AlphaFoldDB" id="A0A0D0BDC7"/>
<accession>A0A0D0BDC7</accession>
<name>A0A0D0BDC7_9AGAR</name>
<dbReference type="Proteomes" id="UP000053593">
    <property type="component" value="Unassembled WGS sequence"/>
</dbReference>
<feature type="coiled-coil region" evidence="1">
    <location>
        <begin position="181"/>
        <end position="236"/>
    </location>
</feature>
<organism evidence="3 4">
    <name type="scientific">Collybiopsis luxurians FD-317 M1</name>
    <dbReference type="NCBI Taxonomy" id="944289"/>
    <lineage>
        <taxon>Eukaryota</taxon>
        <taxon>Fungi</taxon>
        <taxon>Dikarya</taxon>
        <taxon>Basidiomycota</taxon>
        <taxon>Agaricomycotina</taxon>
        <taxon>Agaricomycetes</taxon>
        <taxon>Agaricomycetidae</taxon>
        <taxon>Agaricales</taxon>
        <taxon>Marasmiineae</taxon>
        <taxon>Omphalotaceae</taxon>
        <taxon>Collybiopsis</taxon>
        <taxon>Collybiopsis luxurians</taxon>
    </lineage>
</organism>
<dbReference type="GO" id="GO:0000776">
    <property type="term" value="C:kinetochore"/>
    <property type="evidence" value="ECO:0007669"/>
    <property type="project" value="InterPro"/>
</dbReference>
<dbReference type="PANTHER" id="PTHR37329">
    <property type="entry name" value="KINETOCHORE PROTEIN SOS7"/>
    <property type="match status" value="1"/>
</dbReference>
<dbReference type="GO" id="GO:0051315">
    <property type="term" value="P:attachment of mitotic spindle microtubules to kinetochore"/>
    <property type="evidence" value="ECO:0007669"/>
    <property type="project" value="TreeGrafter"/>
</dbReference>
<dbReference type="Pfam" id="PF20882">
    <property type="entry name" value="Sos7"/>
    <property type="match status" value="1"/>
</dbReference>
<keyword evidence="4" id="KW-1185">Reference proteome</keyword>
<protein>
    <recommendedName>
        <fullName evidence="2">Kinetochore protein Sos7 coiled-coil domain-containing protein</fullName>
    </recommendedName>
</protein>
<dbReference type="HOGENOM" id="CLU_062075_0_0_1"/>
<sequence length="352" mass="40139">MDQEQYLAAAQSLQSLFDSTNSELGIVQSVADLNSHKFENDDDVSDAEDLENKDPAMVAANVSFQMSYLRKLKYQYLEQNAKHKYIKSIVSDIDDAPIVTDNENKQLERANTEQKEKLKVAKASLAELHSDIRILAPMVEEDYVRVKQATAKATDLAQKIIDARLALSRLRQSHPHPRITVQAADKKLEEQVEEMQALTDEKQVVEEKVNEIKRKLKSETLEVEGLKVQRNEIEKSVKMSESVEDDRRFVPLYDWVTNSLQLHRSLQGLEDFEAASENELRLRYRVEDIHGRIRPVSITLLFVPNSRQLATVNVQGLEQSEINITDIIDTHVEMNNVRGVVATILAHVREGL</sequence>
<reference evidence="3 4" key="1">
    <citation type="submission" date="2014-04" db="EMBL/GenBank/DDBJ databases">
        <title>Evolutionary Origins and Diversification of the Mycorrhizal Mutualists.</title>
        <authorList>
            <consortium name="DOE Joint Genome Institute"/>
            <consortium name="Mycorrhizal Genomics Consortium"/>
            <person name="Kohler A."/>
            <person name="Kuo A."/>
            <person name="Nagy L.G."/>
            <person name="Floudas D."/>
            <person name="Copeland A."/>
            <person name="Barry K.W."/>
            <person name="Cichocki N."/>
            <person name="Veneault-Fourrey C."/>
            <person name="LaButti K."/>
            <person name="Lindquist E.A."/>
            <person name="Lipzen A."/>
            <person name="Lundell T."/>
            <person name="Morin E."/>
            <person name="Murat C."/>
            <person name="Riley R."/>
            <person name="Ohm R."/>
            <person name="Sun H."/>
            <person name="Tunlid A."/>
            <person name="Henrissat B."/>
            <person name="Grigoriev I.V."/>
            <person name="Hibbett D.S."/>
            <person name="Martin F."/>
        </authorList>
    </citation>
    <scope>NUCLEOTIDE SEQUENCE [LARGE SCALE GENOMIC DNA]</scope>
    <source>
        <strain evidence="3 4">FD-317 M1</strain>
    </source>
</reference>
<dbReference type="InterPro" id="IPR037475">
    <property type="entry name" value="Sos7"/>
</dbReference>
<feature type="domain" description="Kinetochore protein Sos7 coiled-coil" evidence="2">
    <location>
        <begin position="68"/>
        <end position="143"/>
    </location>
</feature>
<evidence type="ECO:0000259" key="2">
    <source>
        <dbReference type="Pfam" id="PF20882"/>
    </source>
</evidence>